<comment type="caution">
    <text evidence="6">The sequence shown here is derived from an EMBL/GenBank/DDBJ whole genome shotgun (WGS) entry which is preliminary data.</text>
</comment>
<dbReference type="PROSITE" id="PS50109">
    <property type="entry name" value="HIS_KIN"/>
    <property type="match status" value="1"/>
</dbReference>
<proteinExistence type="predicted"/>
<dbReference type="SUPFAM" id="SSF55874">
    <property type="entry name" value="ATPase domain of HSP90 chaperone/DNA topoisomerase II/histidine kinase"/>
    <property type="match status" value="1"/>
</dbReference>
<feature type="transmembrane region" description="Helical" evidence="4">
    <location>
        <begin position="137"/>
        <end position="156"/>
    </location>
</feature>
<dbReference type="Gene3D" id="3.30.565.10">
    <property type="entry name" value="Histidine kinase-like ATPase, C-terminal domain"/>
    <property type="match status" value="1"/>
</dbReference>
<feature type="transmembrane region" description="Helical" evidence="4">
    <location>
        <begin position="42"/>
        <end position="62"/>
    </location>
</feature>
<evidence type="ECO:0000256" key="1">
    <source>
        <dbReference type="ARBA" id="ARBA00022679"/>
    </source>
</evidence>
<keyword evidence="4" id="KW-1133">Transmembrane helix</keyword>
<evidence type="ECO:0000256" key="4">
    <source>
        <dbReference type="SAM" id="Phobius"/>
    </source>
</evidence>
<dbReference type="InterPro" id="IPR036890">
    <property type="entry name" value="HATPase_C_sf"/>
</dbReference>
<evidence type="ECO:0000256" key="3">
    <source>
        <dbReference type="ARBA" id="ARBA00023012"/>
    </source>
</evidence>
<keyword evidence="3" id="KW-0902">Two-component regulatory system</keyword>
<evidence type="ECO:0000313" key="6">
    <source>
        <dbReference type="EMBL" id="GAA5170036.1"/>
    </source>
</evidence>
<evidence type="ECO:0000313" key="7">
    <source>
        <dbReference type="Proteomes" id="UP001500192"/>
    </source>
</evidence>
<dbReference type="InterPro" id="IPR011712">
    <property type="entry name" value="Sig_transdc_His_kin_sub3_dim/P"/>
</dbReference>
<dbReference type="Gene3D" id="1.20.5.1930">
    <property type="match status" value="1"/>
</dbReference>
<reference evidence="7" key="1">
    <citation type="journal article" date="2019" name="Int. J. Syst. Evol. Microbiol.">
        <title>The Global Catalogue of Microorganisms (GCM) 10K type strain sequencing project: providing services to taxonomists for standard genome sequencing and annotation.</title>
        <authorList>
            <consortium name="The Broad Institute Genomics Platform"/>
            <consortium name="The Broad Institute Genome Sequencing Center for Infectious Disease"/>
            <person name="Wu L."/>
            <person name="Ma J."/>
        </authorList>
    </citation>
    <scope>NUCLEOTIDE SEQUENCE [LARGE SCALE GENOMIC DNA]</scope>
    <source>
        <strain evidence="7">JCM 18054</strain>
    </source>
</reference>
<evidence type="ECO:0000256" key="2">
    <source>
        <dbReference type="ARBA" id="ARBA00022777"/>
    </source>
</evidence>
<dbReference type="InterPro" id="IPR003594">
    <property type="entry name" value="HATPase_dom"/>
</dbReference>
<name>A0ABP9R0E5_9PSEU</name>
<dbReference type="Pfam" id="PF07730">
    <property type="entry name" value="HisKA_3"/>
    <property type="match status" value="1"/>
</dbReference>
<dbReference type="SMART" id="SM00387">
    <property type="entry name" value="HATPase_c"/>
    <property type="match status" value="1"/>
</dbReference>
<dbReference type="PIRSF" id="PIRSF037434">
    <property type="entry name" value="STHK_ChrS"/>
    <property type="match status" value="1"/>
</dbReference>
<keyword evidence="4" id="KW-0472">Membrane</keyword>
<dbReference type="EMBL" id="BAABIB010000089">
    <property type="protein sequence ID" value="GAA5170036.1"/>
    <property type="molecule type" value="Genomic_DNA"/>
</dbReference>
<keyword evidence="7" id="KW-1185">Reference proteome</keyword>
<dbReference type="PANTHER" id="PTHR24421:SF62">
    <property type="entry name" value="SENSORY TRANSDUCTION HISTIDINE KINASE"/>
    <property type="match status" value="1"/>
</dbReference>
<evidence type="ECO:0000259" key="5">
    <source>
        <dbReference type="PROSITE" id="PS50109"/>
    </source>
</evidence>
<dbReference type="GO" id="GO:0016301">
    <property type="term" value="F:kinase activity"/>
    <property type="evidence" value="ECO:0007669"/>
    <property type="project" value="UniProtKB-KW"/>
</dbReference>
<dbReference type="CDD" id="cd16917">
    <property type="entry name" value="HATPase_UhpB-NarQ-NarX-like"/>
    <property type="match status" value="1"/>
</dbReference>
<keyword evidence="4" id="KW-0812">Transmembrane</keyword>
<dbReference type="RefSeq" id="WP_346054998.1">
    <property type="nucleotide sequence ID" value="NZ_BAABIB010000089.1"/>
</dbReference>
<gene>
    <name evidence="6" type="ORF">GCM10023214_48040</name>
</gene>
<accession>A0ABP9R0E5</accession>
<dbReference type="PANTHER" id="PTHR24421">
    <property type="entry name" value="NITRATE/NITRITE SENSOR PROTEIN NARX-RELATED"/>
    <property type="match status" value="1"/>
</dbReference>
<protein>
    <submittedName>
        <fullName evidence="6">Sensor histidine kinase</fullName>
    </submittedName>
</protein>
<keyword evidence="1" id="KW-0808">Transferase</keyword>
<feature type="domain" description="Histidine kinase" evidence="5">
    <location>
        <begin position="302"/>
        <end position="388"/>
    </location>
</feature>
<keyword evidence="2 6" id="KW-0418">Kinase</keyword>
<feature type="transmembrane region" description="Helical" evidence="4">
    <location>
        <begin position="74"/>
        <end position="102"/>
    </location>
</feature>
<dbReference type="InterPro" id="IPR050482">
    <property type="entry name" value="Sensor_HK_TwoCompSys"/>
</dbReference>
<sequence length="388" mass="41304">MSIADPWQARLDRMRRIVPLPLLAVSTAASFAVPGPSRFALEAVFVGAAAVWSTVVSARLAVTAPRWQRLVAYVVHTALAAVLVGINLCFGIFAYSGFLFAYPLGRRWRVAGFAATALIVSASLSGGYPTAFDGHGLTYFVVAAVMLVLVLNSASITNHAVAQNEERGRIIAENARLHEQLLTQARHAGVVEERQRLAGEIHDTLAQGLTGIIAQLAAAEHVRHDPARLSRHLELAQSLARANLAEARRSVRALRPGQLEQANLPEALAELVREWSGRSGIAAEFRETGGPCRVAGEVETVLFRVAQEALSNVEKHSGAGKANVTLTCLDDAVLLDVHDDGTGFDPGAEYEGYGLPGMRRRLAGVGGTLTVESAAGYGTTLNASVPLR</sequence>
<organism evidence="6 7">
    <name type="scientific">Amycolatopsis dongchuanensis</name>
    <dbReference type="NCBI Taxonomy" id="1070866"/>
    <lineage>
        <taxon>Bacteria</taxon>
        <taxon>Bacillati</taxon>
        <taxon>Actinomycetota</taxon>
        <taxon>Actinomycetes</taxon>
        <taxon>Pseudonocardiales</taxon>
        <taxon>Pseudonocardiaceae</taxon>
        <taxon>Amycolatopsis</taxon>
    </lineage>
</organism>
<dbReference type="Proteomes" id="UP001500192">
    <property type="component" value="Unassembled WGS sequence"/>
</dbReference>
<dbReference type="InterPro" id="IPR005467">
    <property type="entry name" value="His_kinase_dom"/>
</dbReference>
<dbReference type="InterPro" id="IPR017205">
    <property type="entry name" value="Sig_transdc_His_kinase_ChrS"/>
</dbReference>
<dbReference type="Pfam" id="PF02518">
    <property type="entry name" value="HATPase_c"/>
    <property type="match status" value="1"/>
</dbReference>
<feature type="transmembrane region" description="Helical" evidence="4">
    <location>
        <begin position="108"/>
        <end position="125"/>
    </location>
</feature>